<proteinExistence type="inferred from homology"/>
<evidence type="ECO:0000259" key="15">
    <source>
        <dbReference type="Pfam" id="PF07715"/>
    </source>
</evidence>
<keyword evidence="16" id="KW-0675">Receptor</keyword>
<evidence type="ECO:0000256" key="2">
    <source>
        <dbReference type="ARBA" id="ARBA00022448"/>
    </source>
</evidence>
<protein>
    <submittedName>
        <fullName evidence="16">Outer membrane receptor protein involved in Fe transport</fullName>
    </submittedName>
</protein>
<evidence type="ECO:0000256" key="7">
    <source>
        <dbReference type="ARBA" id="ARBA00023065"/>
    </source>
</evidence>
<reference evidence="16 17" key="1">
    <citation type="submission" date="2020-08" db="EMBL/GenBank/DDBJ databases">
        <title>Genomic Encyclopedia of Type Strains, Phase III (KMG-III): the genomes of soil and plant-associated and newly described type strains.</title>
        <authorList>
            <person name="Whitman W."/>
        </authorList>
    </citation>
    <scope>NUCLEOTIDE SEQUENCE [LARGE SCALE GENOMIC DNA]</scope>
    <source>
        <strain evidence="16 17">CECT 8571</strain>
    </source>
</reference>
<evidence type="ECO:0000256" key="6">
    <source>
        <dbReference type="ARBA" id="ARBA00023004"/>
    </source>
</evidence>
<keyword evidence="8 12" id="KW-0798">TonB box</keyword>
<keyword evidence="13" id="KW-0732">Signal</keyword>
<sequence>MNTKTTFQLTALAFACACAAQPTVVSAAENAVELEEVLVTATRRSQRVQDIPFNISAVSGSDLEDQQIIDAVDVLRSVSGVSVIDRGYRNSGMTNGIVIRGMNVDSGANGDVPLAAVPTVATYVDDTALYANFILKDIERVEVLRGPQGTLYGSGSLAGTVRYIMNKPSTTEFAGEVSANYGQTEGSDGNNLSIDGLVNIPLTDTLAVRMNAGKISNDGIVDYVNVYAVDATGDPVVSGDRLTSTPVYTQRKDADTVDIEYYRASVLFAPSDTFNAQLSIQHQEDEIGGRRQATRGADLVNGGNYGDYENGAIMEEPSSREVELAALEVEVDLGFATLTSSSSQTSHEGVGISDNSGVYAQNGWFQYYGSSPRPFAQAERFYDDAAFAQELRLVSNGDSVLDWTAGLYYTKQDGKLGQNSYLKGYDEYLFDLWGGYQILTEQDFKFRRNQNYEETAVFGELTYHVSDALHVTLGGRYFTNDLDVDAEVSVPIWGGAPGEASQSNSDDDVLLKANVAYDVDDNTLLYATISEGYRHGGANAVPTSGNYAENPDYFTFTSDRVVNYELGYKGSVDTMSYSASVYYTDWTDPQLNTATNNWGFFAVINGQSARTQGLELELSGSLSESLSYSAGYTYADAKLTDDVYKPAGNFYGNGVNYEKLVAEDGDTLPGTSKHVFNVSLAHNTYLNNGMQLTSVLSGYFQSDSLNSLGRTVESDPLYSVAAADIDGFQLWNFTSTLRADAWTVSAYVKNIGNEAGTTGKVTAAHMGSETSPSNNFYGNASNDYLSLPRTLGASVMYKF</sequence>
<keyword evidence="4" id="KW-0410">Iron transport</keyword>
<feature type="chain" id="PRO_5032733333" evidence="13">
    <location>
        <begin position="28"/>
        <end position="799"/>
    </location>
</feature>
<dbReference type="AlphaFoldDB" id="A0A839UIR6"/>
<evidence type="ECO:0000259" key="14">
    <source>
        <dbReference type="Pfam" id="PF00593"/>
    </source>
</evidence>
<organism evidence="16 17">
    <name type="scientific">Simiduia aestuariiviva</name>
    <dbReference type="NCBI Taxonomy" id="1510459"/>
    <lineage>
        <taxon>Bacteria</taxon>
        <taxon>Pseudomonadati</taxon>
        <taxon>Pseudomonadota</taxon>
        <taxon>Gammaproteobacteria</taxon>
        <taxon>Cellvibrionales</taxon>
        <taxon>Cellvibrionaceae</taxon>
        <taxon>Simiduia</taxon>
    </lineage>
</organism>
<dbReference type="InterPro" id="IPR036942">
    <property type="entry name" value="Beta-barrel_TonB_sf"/>
</dbReference>
<keyword evidence="10 11" id="KW-0998">Cell outer membrane</keyword>
<evidence type="ECO:0000256" key="4">
    <source>
        <dbReference type="ARBA" id="ARBA00022496"/>
    </source>
</evidence>
<feature type="signal peptide" evidence="13">
    <location>
        <begin position="1"/>
        <end position="27"/>
    </location>
</feature>
<dbReference type="PROSITE" id="PS51257">
    <property type="entry name" value="PROKAR_LIPOPROTEIN"/>
    <property type="match status" value="1"/>
</dbReference>
<evidence type="ECO:0000256" key="5">
    <source>
        <dbReference type="ARBA" id="ARBA00022692"/>
    </source>
</evidence>
<evidence type="ECO:0000256" key="8">
    <source>
        <dbReference type="ARBA" id="ARBA00023077"/>
    </source>
</evidence>
<evidence type="ECO:0000256" key="13">
    <source>
        <dbReference type="SAM" id="SignalP"/>
    </source>
</evidence>
<dbReference type="PANTHER" id="PTHR32552">
    <property type="entry name" value="FERRICHROME IRON RECEPTOR-RELATED"/>
    <property type="match status" value="1"/>
</dbReference>
<keyword evidence="3 11" id="KW-1134">Transmembrane beta strand</keyword>
<feature type="domain" description="TonB-dependent receptor plug" evidence="15">
    <location>
        <begin position="48"/>
        <end position="160"/>
    </location>
</feature>
<dbReference type="PANTHER" id="PTHR32552:SF81">
    <property type="entry name" value="TONB-DEPENDENT OUTER MEMBRANE RECEPTOR"/>
    <property type="match status" value="1"/>
</dbReference>
<keyword evidence="9 11" id="KW-0472">Membrane</keyword>
<evidence type="ECO:0000256" key="9">
    <source>
        <dbReference type="ARBA" id="ARBA00023136"/>
    </source>
</evidence>
<dbReference type="GO" id="GO:0009279">
    <property type="term" value="C:cell outer membrane"/>
    <property type="evidence" value="ECO:0007669"/>
    <property type="project" value="UniProtKB-SubCell"/>
</dbReference>
<name>A0A839UIR6_9GAMM</name>
<comment type="subcellular location">
    <subcellularLocation>
        <location evidence="1 11">Cell outer membrane</location>
        <topology evidence="1 11">Multi-pass membrane protein</topology>
    </subcellularLocation>
</comment>
<dbReference type="Pfam" id="PF07715">
    <property type="entry name" value="Plug"/>
    <property type="match status" value="1"/>
</dbReference>
<dbReference type="InterPro" id="IPR012910">
    <property type="entry name" value="Plug_dom"/>
</dbReference>
<accession>A0A839UIR6</accession>
<feature type="domain" description="TonB-dependent receptor-like beta-barrel" evidence="14">
    <location>
        <begin position="322"/>
        <end position="751"/>
    </location>
</feature>
<evidence type="ECO:0000256" key="12">
    <source>
        <dbReference type="RuleBase" id="RU003357"/>
    </source>
</evidence>
<dbReference type="GO" id="GO:0006826">
    <property type="term" value="P:iron ion transport"/>
    <property type="evidence" value="ECO:0007669"/>
    <property type="project" value="UniProtKB-KW"/>
</dbReference>
<dbReference type="RefSeq" id="WP_183908734.1">
    <property type="nucleotide sequence ID" value="NZ_JACHXZ010000001.1"/>
</dbReference>
<dbReference type="InterPro" id="IPR000531">
    <property type="entry name" value="Beta-barrel_TonB"/>
</dbReference>
<evidence type="ECO:0000313" key="17">
    <source>
        <dbReference type="Proteomes" id="UP000559987"/>
    </source>
</evidence>
<evidence type="ECO:0000256" key="1">
    <source>
        <dbReference type="ARBA" id="ARBA00004571"/>
    </source>
</evidence>
<dbReference type="PROSITE" id="PS52016">
    <property type="entry name" value="TONB_DEPENDENT_REC_3"/>
    <property type="match status" value="1"/>
</dbReference>
<comment type="caution">
    <text evidence="16">The sequence shown here is derived from an EMBL/GenBank/DDBJ whole genome shotgun (WGS) entry which is preliminary data.</text>
</comment>
<dbReference type="Gene3D" id="2.40.170.20">
    <property type="entry name" value="TonB-dependent receptor, beta-barrel domain"/>
    <property type="match status" value="1"/>
</dbReference>
<evidence type="ECO:0000256" key="3">
    <source>
        <dbReference type="ARBA" id="ARBA00022452"/>
    </source>
</evidence>
<dbReference type="EMBL" id="JACHXZ010000001">
    <property type="protein sequence ID" value="MBB3167752.1"/>
    <property type="molecule type" value="Genomic_DNA"/>
</dbReference>
<keyword evidence="5 11" id="KW-0812">Transmembrane</keyword>
<dbReference type="SUPFAM" id="SSF56935">
    <property type="entry name" value="Porins"/>
    <property type="match status" value="1"/>
</dbReference>
<evidence type="ECO:0000256" key="10">
    <source>
        <dbReference type="ARBA" id="ARBA00023237"/>
    </source>
</evidence>
<evidence type="ECO:0000256" key="11">
    <source>
        <dbReference type="PROSITE-ProRule" id="PRU01360"/>
    </source>
</evidence>
<dbReference type="Pfam" id="PF00593">
    <property type="entry name" value="TonB_dep_Rec_b-barrel"/>
    <property type="match status" value="1"/>
</dbReference>
<keyword evidence="2 11" id="KW-0813">Transport</keyword>
<keyword evidence="6" id="KW-0408">Iron</keyword>
<evidence type="ECO:0000313" key="16">
    <source>
        <dbReference type="EMBL" id="MBB3167752.1"/>
    </source>
</evidence>
<comment type="similarity">
    <text evidence="11 12">Belongs to the TonB-dependent receptor family.</text>
</comment>
<gene>
    <name evidence="16" type="ORF">FHS30_000928</name>
</gene>
<keyword evidence="7" id="KW-0406">Ion transport</keyword>
<dbReference type="Proteomes" id="UP000559987">
    <property type="component" value="Unassembled WGS sequence"/>
</dbReference>
<keyword evidence="17" id="KW-1185">Reference proteome</keyword>
<dbReference type="InterPro" id="IPR039426">
    <property type="entry name" value="TonB-dep_rcpt-like"/>
</dbReference>